<evidence type="ECO:0008006" key="6">
    <source>
        <dbReference type="Google" id="ProtNLM"/>
    </source>
</evidence>
<evidence type="ECO:0000313" key="4">
    <source>
        <dbReference type="EMBL" id="ETR68208.1"/>
    </source>
</evidence>
<dbReference type="Gene3D" id="2.60.40.1120">
    <property type="entry name" value="Carboxypeptidase-like, regulatory domain"/>
    <property type="match status" value="2"/>
</dbReference>
<dbReference type="Proteomes" id="UP000189670">
    <property type="component" value="Unassembled WGS sequence"/>
</dbReference>
<keyword evidence="2" id="KW-0964">Secreted</keyword>
<accession>A0A1V1P082</accession>
<evidence type="ECO:0000256" key="1">
    <source>
        <dbReference type="ARBA" id="ARBA00007257"/>
    </source>
</evidence>
<dbReference type="Pfam" id="PF13620">
    <property type="entry name" value="CarboxypepD_reg"/>
    <property type="match status" value="2"/>
</dbReference>
<proteinExistence type="inferred from homology"/>
<dbReference type="EMBL" id="ATBP01001035">
    <property type="protein sequence ID" value="ETR68208.1"/>
    <property type="molecule type" value="Genomic_DNA"/>
</dbReference>
<dbReference type="AlphaFoldDB" id="A0A1V1P082"/>
<protein>
    <recommendedName>
        <fullName evidence="6">Carboxypeptidase regulatory-like domain-containing protein</fullName>
    </recommendedName>
</protein>
<gene>
    <name evidence="4" type="ORF">OMM_04698</name>
</gene>
<dbReference type="PANTHER" id="PTHR36108">
    <property type="entry name" value="COLOSSIN-B-RELATED"/>
    <property type="match status" value="1"/>
</dbReference>
<dbReference type="SUPFAM" id="SSF117074">
    <property type="entry name" value="Hypothetical protein PA1324"/>
    <property type="match status" value="1"/>
</dbReference>
<evidence type="ECO:0000256" key="3">
    <source>
        <dbReference type="ARBA" id="ARBA00022729"/>
    </source>
</evidence>
<evidence type="ECO:0000256" key="2">
    <source>
        <dbReference type="ARBA" id="ARBA00022525"/>
    </source>
</evidence>
<organism evidence="4 5">
    <name type="scientific">Candidatus Magnetoglobus multicellularis str. Araruama</name>
    <dbReference type="NCBI Taxonomy" id="890399"/>
    <lineage>
        <taxon>Bacteria</taxon>
        <taxon>Pseudomonadati</taxon>
        <taxon>Thermodesulfobacteriota</taxon>
        <taxon>Desulfobacteria</taxon>
        <taxon>Desulfobacterales</taxon>
        <taxon>Desulfobacteraceae</taxon>
        <taxon>Candidatus Magnetoglobus</taxon>
    </lineage>
</organism>
<name>A0A1V1P082_9BACT</name>
<comment type="similarity">
    <text evidence="1">Belongs to the serine-aspartate repeat-containing protein (SDr) family.</text>
</comment>
<sequence length="577" mass="62538">MVSVWSNAAPMMYHSETFQEKHAQTVGVPSTVDFTMIQGRQIAGTLYEKDIQPVSFALIAAESKTLNVYRSSRTDKNGAYLIEGLPPASDYQISAWIPDMPAIYYHTPEKSVMNPEHAIGVDVSTQNAPAINIYLTAGESICGFLRDASGRAVQFSWISAKSEITGAENDTFSDIHGNFCIKGLPKSVDYQLTINPALPYVNTVRSMIATGTSDLKCIVEKGFDLFGSIQDFNGMVLPDVNISVWSSSRDFHAQTISNSTGNYSFKGVPMATDMFMTALPHVDQAISQYIDGPFTVNHAIEKNITLGAAIKISGTILSLTNEPIKDAWITAYAASIQTDDRTDSASDGSFAFNHLPQADDYELTIRHPDYATQTILFVDAIQDLQIKLAPGGAITGLVQDEKGGYLSDIRIAIQSDDGSIQQSVRSDHSGKYLISGLPLTGHMYTLSAKKEGYATDVKGPHSVGAYVQFLMIADAGRIQGRITDSGMQLPPEGIKISVRLFDEMGEFVQRVSMNTTGAFEFNGLDSQGKYAIKCSVSAGLVDPVQWVGPQGQGVLLFEDANLFSVGAFVDVTLIGAW</sequence>
<comment type="caution">
    <text evidence="4">The sequence shown here is derived from an EMBL/GenBank/DDBJ whole genome shotgun (WGS) entry which is preliminary data.</text>
</comment>
<reference evidence="5" key="1">
    <citation type="submission" date="2012-11" db="EMBL/GenBank/DDBJ databases">
        <authorList>
            <person name="Lucero-Rivera Y.E."/>
            <person name="Tovar-Ramirez D."/>
        </authorList>
    </citation>
    <scope>NUCLEOTIDE SEQUENCE [LARGE SCALE GENOMIC DNA]</scope>
    <source>
        <strain evidence="5">Araruama</strain>
    </source>
</reference>
<dbReference type="PANTHER" id="PTHR36108:SF13">
    <property type="entry name" value="COLOSSIN-B-RELATED"/>
    <property type="match status" value="1"/>
</dbReference>
<dbReference type="InterPro" id="IPR008969">
    <property type="entry name" value="CarboxyPept-like_regulatory"/>
</dbReference>
<keyword evidence="3" id="KW-0732">Signal</keyword>
<dbReference type="SUPFAM" id="SSF49464">
    <property type="entry name" value="Carboxypeptidase regulatory domain-like"/>
    <property type="match status" value="3"/>
</dbReference>
<evidence type="ECO:0000313" key="5">
    <source>
        <dbReference type="Proteomes" id="UP000189670"/>
    </source>
</evidence>